<dbReference type="Gene3D" id="6.10.140.2220">
    <property type="match status" value="1"/>
</dbReference>
<feature type="region of interest" description="Disordered" evidence="4">
    <location>
        <begin position="104"/>
        <end position="351"/>
    </location>
</feature>
<keyword evidence="7" id="KW-1185">Reference proteome</keyword>
<organism evidence="6 7">
    <name type="scientific">Nematostella vectensis</name>
    <name type="common">Starlet sea anemone</name>
    <dbReference type="NCBI Taxonomy" id="45351"/>
    <lineage>
        <taxon>Eukaryota</taxon>
        <taxon>Metazoa</taxon>
        <taxon>Cnidaria</taxon>
        <taxon>Anthozoa</taxon>
        <taxon>Hexacorallia</taxon>
        <taxon>Actiniaria</taxon>
        <taxon>Edwardsiidae</taxon>
        <taxon>Nematostella</taxon>
    </lineage>
</organism>
<feature type="compositionally biased region" description="Basic and acidic residues" evidence="4">
    <location>
        <begin position="227"/>
        <end position="241"/>
    </location>
</feature>
<keyword evidence="3" id="KW-0862">Zinc</keyword>
<feature type="compositionally biased region" description="Basic and acidic residues" evidence="4">
    <location>
        <begin position="1634"/>
        <end position="1649"/>
    </location>
</feature>
<dbReference type="Proteomes" id="UP000001593">
    <property type="component" value="Unassembled WGS sequence"/>
</dbReference>
<feature type="compositionally biased region" description="Basic and acidic residues" evidence="4">
    <location>
        <begin position="169"/>
        <end position="180"/>
    </location>
</feature>
<evidence type="ECO:0000313" key="7">
    <source>
        <dbReference type="Proteomes" id="UP000001593"/>
    </source>
</evidence>
<feature type="compositionally biased region" description="Basic and acidic residues" evidence="4">
    <location>
        <begin position="1255"/>
        <end position="1268"/>
    </location>
</feature>
<feature type="region of interest" description="Disordered" evidence="4">
    <location>
        <begin position="1872"/>
        <end position="1898"/>
    </location>
</feature>
<protein>
    <recommendedName>
        <fullName evidence="5">MYND-type domain-containing protein</fullName>
    </recommendedName>
</protein>
<keyword evidence="1" id="KW-0479">Metal-binding</keyword>
<dbReference type="GO" id="GO:0006357">
    <property type="term" value="P:regulation of transcription by RNA polymerase II"/>
    <property type="evidence" value="ECO:0000318"/>
    <property type="project" value="GO_Central"/>
</dbReference>
<dbReference type="InterPro" id="IPR013083">
    <property type="entry name" value="Znf_RING/FYVE/PHD"/>
</dbReference>
<evidence type="ECO:0000313" key="6">
    <source>
        <dbReference type="EMBL" id="EDO44136.1"/>
    </source>
</evidence>
<dbReference type="InterPro" id="IPR024119">
    <property type="entry name" value="TF_DEAF-1"/>
</dbReference>
<dbReference type="InterPro" id="IPR002893">
    <property type="entry name" value="Znf_MYND"/>
</dbReference>
<feature type="region of interest" description="Disordered" evidence="4">
    <location>
        <begin position="1243"/>
        <end position="1295"/>
    </location>
</feature>
<feature type="compositionally biased region" description="Basic and acidic residues" evidence="4">
    <location>
        <begin position="1491"/>
        <end position="1503"/>
    </location>
</feature>
<feature type="compositionally biased region" description="Basic residues" evidence="4">
    <location>
        <begin position="585"/>
        <end position="599"/>
    </location>
</feature>
<reference evidence="6 7" key="1">
    <citation type="journal article" date="2007" name="Science">
        <title>Sea anemone genome reveals ancestral eumetazoan gene repertoire and genomic organization.</title>
        <authorList>
            <person name="Putnam N.H."/>
            <person name="Srivastava M."/>
            <person name="Hellsten U."/>
            <person name="Dirks B."/>
            <person name="Chapman J."/>
            <person name="Salamov A."/>
            <person name="Terry A."/>
            <person name="Shapiro H."/>
            <person name="Lindquist E."/>
            <person name="Kapitonov V.V."/>
            <person name="Jurka J."/>
            <person name="Genikhovich G."/>
            <person name="Grigoriev I.V."/>
            <person name="Lucas S.M."/>
            <person name="Steele R.E."/>
            <person name="Finnerty J.R."/>
            <person name="Technau U."/>
            <person name="Martindale M.Q."/>
            <person name="Rokhsar D.S."/>
        </authorList>
    </citation>
    <scope>NUCLEOTIDE SEQUENCE [LARGE SCALE GENOMIC DNA]</scope>
    <source>
        <strain evidence="7">CH2 X CH6</strain>
    </source>
</reference>
<feature type="compositionally biased region" description="Basic and acidic residues" evidence="4">
    <location>
        <begin position="712"/>
        <end position="728"/>
    </location>
</feature>
<feature type="compositionally biased region" description="Basic and acidic residues" evidence="4">
    <location>
        <begin position="913"/>
        <end position="940"/>
    </location>
</feature>
<evidence type="ECO:0000256" key="1">
    <source>
        <dbReference type="ARBA" id="ARBA00022723"/>
    </source>
</evidence>
<feature type="compositionally biased region" description="Basic and acidic residues" evidence="4">
    <location>
        <begin position="1763"/>
        <end position="1773"/>
    </location>
</feature>
<feature type="region of interest" description="Disordered" evidence="4">
    <location>
        <begin position="1809"/>
        <end position="1839"/>
    </location>
</feature>
<dbReference type="GO" id="GO:0005634">
    <property type="term" value="C:nucleus"/>
    <property type="evidence" value="ECO:0000318"/>
    <property type="project" value="GO_Central"/>
</dbReference>
<keyword evidence="2" id="KW-0863">Zinc-finger</keyword>
<feature type="compositionally biased region" description="Basic and acidic residues" evidence="4">
    <location>
        <begin position="1168"/>
        <end position="1186"/>
    </location>
</feature>
<feature type="region of interest" description="Disordered" evidence="4">
    <location>
        <begin position="515"/>
        <end position="767"/>
    </location>
</feature>
<feature type="compositionally biased region" description="Basic and acidic residues" evidence="4">
    <location>
        <begin position="844"/>
        <end position="856"/>
    </location>
</feature>
<feature type="compositionally biased region" description="Acidic residues" evidence="4">
    <location>
        <begin position="793"/>
        <end position="809"/>
    </location>
</feature>
<dbReference type="PANTHER" id="PTHR10237:SF15">
    <property type="entry name" value="LD37257P"/>
    <property type="match status" value="1"/>
</dbReference>
<dbReference type="eggNOG" id="ENOG502QPW5">
    <property type="taxonomic scope" value="Eukaryota"/>
</dbReference>
<feature type="compositionally biased region" description="Basic and acidic residues" evidence="4">
    <location>
        <begin position="515"/>
        <end position="541"/>
    </location>
</feature>
<dbReference type="HOGENOM" id="CLU_234101_0_0_1"/>
<feature type="compositionally biased region" description="Basic and acidic residues" evidence="4">
    <location>
        <begin position="1464"/>
        <end position="1485"/>
    </location>
</feature>
<feature type="compositionally biased region" description="Basic residues" evidence="4">
    <location>
        <begin position="729"/>
        <end position="739"/>
    </location>
</feature>
<feature type="compositionally biased region" description="Basic and acidic residues" evidence="4">
    <location>
        <begin position="189"/>
        <end position="220"/>
    </location>
</feature>
<feature type="compositionally biased region" description="Basic and acidic residues" evidence="4">
    <location>
        <begin position="967"/>
        <end position="987"/>
    </location>
</feature>
<evidence type="ECO:0000256" key="4">
    <source>
        <dbReference type="SAM" id="MobiDB-lite"/>
    </source>
</evidence>
<feature type="compositionally biased region" description="Polar residues" evidence="4">
    <location>
        <begin position="551"/>
        <end position="567"/>
    </location>
</feature>
<dbReference type="Pfam" id="PF01753">
    <property type="entry name" value="zf-MYND"/>
    <property type="match status" value="1"/>
</dbReference>
<feature type="compositionally biased region" description="Acidic residues" evidence="4">
    <location>
        <begin position="634"/>
        <end position="650"/>
    </location>
</feature>
<dbReference type="GO" id="GO:0008270">
    <property type="term" value="F:zinc ion binding"/>
    <property type="evidence" value="ECO:0007669"/>
    <property type="project" value="UniProtKB-KW"/>
</dbReference>
<feature type="compositionally biased region" description="Basic and acidic residues" evidence="4">
    <location>
        <begin position="663"/>
        <end position="675"/>
    </location>
</feature>
<dbReference type="STRING" id="45351.A7RWJ8"/>
<feature type="compositionally biased region" description="Basic and acidic residues" evidence="4">
    <location>
        <begin position="1822"/>
        <end position="1838"/>
    </location>
</feature>
<feature type="region of interest" description="Disordered" evidence="4">
    <location>
        <begin position="1168"/>
        <end position="1197"/>
    </location>
</feature>
<dbReference type="OMA" id="CPFSKIH"/>
<dbReference type="PANTHER" id="PTHR10237">
    <property type="entry name" value="DEFORMED EPIDERMAL AUTOREGULATORY FACTOR 1 HOMOLOG SUPPRESSIN"/>
    <property type="match status" value="1"/>
</dbReference>
<feature type="compositionally biased region" description="Basic and acidic residues" evidence="4">
    <location>
        <begin position="1882"/>
        <end position="1898"/>
    </location>
</feature>
<feature type="region of interest" description="Disordered" evidence="4">
    <location>
        <begin position="1763"/>
        <end position="1789"/>
    </location>
</feature>
<accession>A7RWJ8</accession>
<feature type="compositionally biased region" description="Basic and acidic residues" evidence="4">
    <location>
        <begin position="249"/>
        <end position="270"/>
    </location>
</feature>
<name>A7RWJ8_NEMVE</name>
<feature type="compositionally biased region" description="Basic residues" evidence="4">
    <location>
        <begin position="609"/>
        <end position="627"/>
    </location>
</feature>
<feature type="compositionally biased region" description="Basic and acidic residues" evidence="4">
    <location>
        <begin position="740"/>
        <end position="752"/>
    </location>
</feature>
<proteinExistence type="predicted"/>
<feature type="region of interest" description="Disordered" evidence="4">
    <location>
        <begin position="1455"/>
        <end position="1503"/>
    </location>
</feature>
<feature type="region of interest" description="Disordered" evidence="4">
    <location>
        <begin position="440"/>
        <end position="469"/>
    </location>
</feature>
<dbReference type="SUPFAM" id="SSF144232">
    <property type="entry name" value="HIT/MYND zinc finger-like"/>
    <property type="match status" value="1"/>
</dbReference>
<dbReference type="GO" id="GO:0000981">
    <property type="term" value="F:DNA-binding transcription factor activity, RNA polymerase II-specific"/>
    <property type="evidence" value="ECO:0000318"/>
    <property type="project" value="GO_Central"/>
</dbReference>
<dbReference type="EMBL" id="DS469547">
    <property type="protein sequence ID" value="EDO44136.1"/>
    <property type="molecule type" value="Genomic_DNA"/>
</dbReference>
<dbReference type="Gene3D" id="3.30.40.10">
    <property type="entry name" value="Zinc/RING finger domain, C3HC4 (zinc finger)"/>
    <property type="match status" value="1"/>
</dbReference>
<sequence length="1990" mass="223122">MANIEEFFITILSHLFIVGGIRIRECHGPILKPLEKVLPQEETQRGARHSNINGKISLLKRYHQLCHDPSIPAKAVEPDEPWMCRYCSVGAFCPYLQNPFEAKDKKQPLRRRRIHTIRKEGSLSSGNSTEDEDRKGLPREMSSYYYSLPSQHRDGHRSRGRPPLSHNRHPSDKKTARESSRGTLRTPARTRDQHVDRENDMELSSRKTHGRHGERTESRFHSPGRSKSSDDPAEPAKDQSRETSPTMDQKGEDSSKKNYRRELPREKQRLTQDLAKQKRLLSEDLARAQTLQRAPVKSETGDSEDSPRSPASDCSTGRDLSMYEKCYGGLSPDSQSSAAIPEKVEKATDKNKCDTVGESLFERVLQRSTQENKKIEFVSDDSLGMCGGGGSHSNHILTESSHGNVTRTDKVALPVVENVTDDELPVDARSVELTVNGVASPDNVRDACGETDKNSTQNVDKLPGDGSVNNCACADQPEGYLVNGIDDKTKSPKSDHSIKSDIKILDNDEVQCEHSHKYGNAHESDDHACAESNCKDDHSEKEAEDMDNNEGKSSTLYGQESDSNNEGMSDAEELSDSELASSGRSKVKRKKKKKCKSKSPTKADSPQRPLRRSKSSKRIGRPPKTNKKSQPLDSDSEENVEQLEEEENAENLDSVNINEDVAGDSKRKEEERGEGGEEFSPEEGTEGRDDGSPSHQDSDTEDNSQDIFSLTESERLELEEQGRRERARKEKRIAARHKRKSEEKDRDKERATPPHLISQNRFARDLPRHNWLVERLLQQKKLGQEALKAGSDENPDNEEEEEGEEEGVKEEEKGEAEVAEEEAVPVGVAPPNKVKPVDDQEPGSPHKDEFQSELHKSFLRRSFPSKVPRTPPKLKPSSPDNNTGDKPVPPPLKHKLQHKELSALEPVPKLKKIVTESEKPEETPAEKQSERPESPKEGENNKSQSPIEILDDEEDKRNKFGASESQDGIKTERSESREDSVSPEKRSTFSPAKKGIAFSPPKKVAHSVSPILPGSGSECGSHVTPHHRAAILIPVVPMHDVNGVPISPSMGPSSPHLNGRSPRTFTPQLITHNVPFSSSGMFGSPLPPSRYTAGSCMHHMLPGHKASPCKRDVNCPFHGASPRGMPPSGILGLPSHHGMIPSYGQHGHDFSQILGREQRECDKPHCTSADCKLRHDKGSPKPRDNEQGGSDKMATPKVVKPIAHVPGRRPPLMLSHLQQIGGRPPHGFGDIDPLMEEKARRGIEPLTSPHAMNKSPERSPREGADRRGLPMTLSDLNRRREQGVPSEGPIPGLKRPDFLLPSFGSPPGGLSKPGLLHPKDAVMFSTIRGQPCVVSQADKRDAIRRMEEREHAAYMENLLKSGPPRLRPLEEHARELGALRNYSDQKKREEMAMRESFLAREQNAMLYRRFGKEHAGIPPAKLFEERSVPPASRESFINSLARTKEADFRLLGAHGNSSIMSGRSMEERKTSVEEEKGGLDADSTRRSSSADTERREREMREDQAMKELDRRRNIELMHEKEQEKRMNAEREAIRNQVMVRERMKELHGAEAEKHFNLFRHPRDTSPPQFLRRDFYSDRLMVGDLMRPDHRLDLRAAALQDLQRRHEAMRAGEASHRELLGRMASSHKPGPPGDRPVHPDVSRSLGDVRSHSPLTASRSFPLSMASRQAMDRLAAAAAGKSTSLLKEPEKDVSPHIRAEMERERDRERHRLSLEQIDANRRLLHAELKDKVNPLVLNRDLGPRDREKEIAALRARERLMTMERMNEERKRKLDEPEGIPGRRMSSPQFGHPLDRAEYERAKRLKTGVELPTGMPRVLPAGHPLEGKPKDDRGRSIELDLGKPPGAVMDREIWMRERERALRAREELSRMKVGLPPHVQGFGTPKDRPDGPPREGVARPKGEEDGVNLCSVCKRDASFLCSGCQGAWYCSAECQVFSFCVFSYPPGANTAETAVNPRDSDVFSGHYKHTHASKFRIIFLGTYSHIYTNGKKN</sequence>
<feature type="region of interest" description="Disordered" evidence="4">
    <location>
        <begin position="783"/>
        <end position="1005"/>
    </location>
</feature>
<evidence type="ECO:0000259" key="5">
    <source>
        <dbReference type="Pfam" id="PF01753"/>
    </source>
</evidence>
<evidence type="ECO:0000256" key="2">
    <source>
        <dbReference type="ARBA" id="ARBA00022771"/>
    </source>
</evidence>
<feature type="compositionally biased region" description="Basic and acidic residues" evidence="4">
    <location>
        <begin position="443"/>
        <end position="453"/>
    </location>
</feature>
<dbReference type="InParanoid" id="A7RWJ8"/>
<feature type="region of interest" description="Disordered" evidence="4">
    <location>
        <begin position="1622"/>
        <end position="1659"/>
    </location>
</feature>
<feature type="compositionally biased region" description="Basic and acidic residues" evidence="4">
    <location>
        <begin position="685"/>
        <end position="698"/>
    </location>
</feature>
<feature type="compositionally biased region" description="Basic and acidic residues" evidence="4">
    <location>
        <begin position="342"/>
        <end position="351"/>
    </location>
</feature>
<evidence type="ECO:0000256" key="3">
    <source>
        <dbReference type="ARBA" id="ARBA00022833"/>
    </source>
</evidence>
<gene>
    <name evidence="6" type="ORF">NEMVEDRAFT_v1g241186</name>
</gene>
<feature type="domain" description="MYND-type" evidence="5">
    <location>
        <begin position="1907"/>
        <end position="1933"/>
    </location>
</feature>